<gene>
    <name evidence="1" type="ORF">T02_2232</name>
</gene>
<keyword evidence="2" id="KW-1185">Reference proteome</keyword>
<sequence length="33" mass="3842">MQIRKNLDHQSKSEHQVNCISLSDQFCQLAQLV</sequence>
<accession>A0A0V1KI41</accession>
<dbReference type="Proteomes" id="UP000054721">
    <property type="component" value="Unassembled WGS sequence"/>
</dbReference>
<dbReference type="EMBL" id="JYDW01001825">
    <property type="protein sequence ID" value="KRZ46912.1"/>
    <property type="molecule type" value="Genomic_DNA"/>
</dbReference>
<organism evidence="1 2">
    <name type="scientific">Trichinella nativa</name>
    <dbReference type="NCBI Taxonomy" id="6335"/>
    <lineage>
        <taxon>Eukaryota</taxon>
        <taxon>Metazoa</taxon>
        <taxon>Ecdysozoa</taxon>
        <taxon>Nematoda</taxon>
        <taxon>Enoplea</taxon>
        <taxon>Dorylaimia</taxon>
        <taxon>Trichinellida</taxon>
        <taxon>Trichinellidae</taxon>
        <taxon>Trichinella</taxon>
    </lineage>
</organism>
<proteinExistence type="predicted"/>
<dbReference type="AlphaFoldDB" id="A0A0V1KI41"/>
<evidence type="ECO:0000313" key="2">
    <source>
        <dbReference type="Proteomes" id="UP000054721"/>
    </source>
</evidence>
<reference evidence="1 2" key="1">
    <citation type="submission" date="2015-05" db="EMBL/GenBank/DDBJ databases">
        <title>Evolution of Trichinella species and genotypes.</title>
        <authorList>
            <person name="Korhonen P.K."/>
            <person name="Edoardo P."/>
            <person name="Giuseppe L.R."/>
            <person name="Gasser R.B."/>
        </authorList>
    </citation>
    <scope>NUCLEOTIDE SEQUENCE [LARGE SCALE GENOMIC DNA]</scope>
    <source>
        <strain evidence="1">ISS10</strain>
    </source>
</reference>
<evidence type="ECO:0000313" key="1">
    <source>
        <dbReference type="EMBL" id="KRZ46912.1"/>
    </source>
</evidence>
<name>A0A0V1KI41_9BILA</name>
<protein>
    <submittedName>
        <fullName evidence="1">Uncharacterized protein</fullName>
    </submittedName>
</protein>
<comment type="caution">
    <text evidence="1">The sequence shown here is derived from an EMBL/GenBank/DDBJ whole genome shotgun (WGS) entry which is preliminary data.</text>
</comment>